<dbReference type="GO" id="GO:0009062">
    <property type="term" value="P:fatty acid catabolic process"/>
    <property type="evidence" value="ECO:0007669"/>
    <property type="project" value="TreeGrafter"/>
</dbReference>
<dbReference type="GO" id="GO:0006637">
    <property type="term" value="P:acyl-CoA metabolic process"/>
    <property type="evidence" value="ECO:0007669"/>
    <property type="project" value="InterPro"/>
</dbReference>
<evidence type="ECO:0000313" key="5">
    <source>
        <dbReference type="EMBL" id="KAJ4371459.1"/>
    </source>
</evidence>
<dbReference type="PANTHER" id="PTHR11066:SF35">
    <property type="entry name" value="ACYL-COA THIOESTERASE II"/>
    <property type="match status" value="1"/>
</dbReference>
<keyword evidence="2" id="KW-0378">Hydrolase</keyword>
<sequence length="331" mass="37118">MSTNPQLPFSEQFALKSLGQNEYETVYRPQRMGNPLNIAYGGYALATACKAACLSVPSGYHLYSMLGNYLGPAYTDRPLHASVRVIRQTRTFATRQIEISQQRSDSSSDEKRVCLIAIADFQVAEPASLLTYSRTPQNHPYPNWKDCPTQQEAFQKLLDEGKISKELLDAQAKSFSLLKNIFDQRAIPSGIFAQNLMGMAKHLPHTQDALPLPRRTTADWIRCKQSLASPTDHVANLAFLIDAAIAFTPLSFSHMFFDDVSAVSSLDFALRVFRNEVDMGRWHLREISTGVGAEGRTYGENWVFDEQGRAVACMSQQSILRPKKEMGKEKL</sequence>
<dbReference type="CDD" id="cd03444">
    <property type="entry name" value="Thioesterase_II_repeat1"/>
    <property type="match status" value="1"/>
</dbReference>
<dbReference type="Pfam" id="PF13622">
    <property type="entry name" value="4HBT_3"/>
    <property type="match status" value="1"/>
</dbReference>
<dbReference type="Proteomes" id="UP001140560">
    <property type="component" value="Unassembled WGS sequence"/>
</dbReference>
<name>A0A9W9CMF0_9PLEO</name>
<feature type="domain" description="Acyl-CoA thioesterase-like N-terminal HotDog" evidence="3">
    <location>
        <begin position="35"/>
        <end position="122"/>
    </location>
</feature>
<comment type="caution">
    <text evidence="5">The sequence shown here is derived from an EMBL/GenBank/DDBJ whole genome shotgun (WGS) entry which is preliminary data.</text>
</comment>
<dbReference type="InterPro" id="IPR029069">
    <property type="entry name" value="HotDog_dom_sf"/>
</dbReference>
<dbReference type="InterPro" id="IPR049450">
    <property type="entry name" value="ACOT8-like_C"/>
</dbReference>
<dbReference type="InterPro" id="IPR003703">
    <property type="entry name" value="Acyl_CoA_thio"/>
</dbReference>
<dbReference type="Pfam" id="PF20789">
    <property type="entry name" value="4HBT_3C"/>
    <property type="match status" value="1"/>
</dbReference>
<dbReference type="PANTHER" id="PTHR11066">
    <property type="entry name" value="ACYL-COA THIOESTERASE"/>
    <property type="match status" value="1"/>
</dbReference>
<feature type="domain" description="Acyl-CoA thioesterase-like C-terminal" evidence="4">
    <location>
        <begin position="210"/>
        <end position="319"/>
    </location>
</feature>
<evidence type="ECO:0000259" key="3">
    <source>
        <dbReference type="Pfam" id="PF13622"/>
    </source>
</evidence>
<dbReference type="OrthoDB" id="68328at2759"/>
<organism evidence="5 6">
    <name type="scientific">Neocucurbitaria cava</name>
    <dbReference type="NCBI Taxonomy" id="798079"/>
    <lineage>
        <taxon>Eukaryota</taxon>
        <taxon>Fungi</taxon>
        <taxon>Dikarya</taxon>
        <taxon>Ascomycota</taxon>
        <taxon>Pezizomycotina</taxon>
        <taxon>Dothideomycetes</taxon>
        <taxon>Pleosporomycetidae</taxon>
        <taxon>Pleosporales</taxon>
        <taxon>Pleosporineae</taxon>
        <taxon>Cucurbitariaceae</taxon>
        <taxon>Neocucurbitaria</taxon>
    </lineage>
</organism>
<dbReference type="EMBL" id="JAPEUY010000007">
    <property type="protein sequence ID" value="KAJ4371459.1"/>
    <property type="molecule type" value="Genomic_DNA"/>
</dbReference>
<protein>
    <recommendedName>
        <fullName evidence="7">Thioesterase/thiol ester dehydrase-isomerase</fullName>
    </recommendedName>
</protein>
<evidence type="ECO:0000259" key="4">
    <source>
        <dbReference type="Pfam" id="PF20789"/>
    </source>
</evidence>
<dbReference type="SUPFAM" id="SSF54637">
    <property type="entry name" value="Thioesterase/thiol ester dehydrase-isomerase"/>
    <property type="match status" value="2"/>
</dbReference>
<gene>
    <name evidence="5" type="ORF">N0V83_004676</name>
</gene>
<evidence type="ECO:0000256" key="2">
    <source>
        <dbReference type="ARBA" id="ARBA00022801"/>
    </source>
</evidence>
<reference evidence="5" key="1">
    <citation type="submission" date="2022-10" db="EMBL/GenBank/DDBJ databases">
        <title>Tapping the CABI collections for fungal endophytes: first genome assemblies for Collariella, Neodidymelliopsis, Ascochyta clinopodiicola, Didymella pomorum, Didymosphaeria variabile, Neocosmospora piperis and Neocucurbitaria cava.</title>
        <authorList>
            <person name="Hill R."/>
        </authorList>
    </citation>
    <scope>NUCLEOTIDE SEQUENCE</scope>
    <source>
        <strain evidence="5">IMI 356814</strain>
    </source>
</reference>
<dbReference type="GO" id="GO:0047617">
    <property type="term" value="F:fatty acyl-CoA hydrolase activity"/>
    <property type="evidence" value="ECO:0007669"/>
    <property type="project" value="InterPro"/>
</dbReference>
<dbReference type="Gene3D" id="2.40.160.210">
    <property type="entry name" value="Acyl-CoA thioesterase, double hotdog domain"/>
    <property type="match status" value="1"/>
</dbReference>
<evidence type="ECO:0008006" key="7">
    <source>
        <dbReference type="Google" id="ProtNLM"/>
    </source>
</evidence>
<keyword evidence="6" id="KW-1185">Reference proteome</keyword>
<dbReference type="GO" id="GO:0005782">
    <property type="term" value="C:peroxisomal matrix"/>
    <property type="evidence" value="ECO:0007669"/>
    <property type="project" value="UniProtKB-SubCell"/>
</dbReference>
<dbReference type="InterPro" id="IPR049449">
    <property type="entry name" value="TesB_ACOT8-like_N"/>
</dbReference>
<evidence type="ECO:0000256" key="1">
    <source>
        <dbReference type="ARBA" id="ARBA00006538"/>
    </source>
</evidence>
<dbReference type="AlphaFoldDB" id="A0A9W9CMF0"/>
<proteinExistence type="inferred from homology"/>
<comment type="similarity">
    <text evidence="1">Belongs to the C/M/P thioester hydrolase family.</text>
</comment>
<accession>A0A9W9CMF0</accession>
<dbReference type="InterPro" id="IPR042171">
    <property type="entry name" value="Acyl-CoA_hotdog"/>
</dbReference>
<evidence type="ECO:0000313" key="6">
    <source>
        <dbReference type="Proteomes" id="UP001140560"/>
    </source>
</evidence>